<keyword evidence="4" id="KW-0410">Iron transport</keyword>
<keyword evidence="17" id="KW-1185">Reference proteome</keyword>
<reference evidence="16" key="1">
    <citation type="submission" date="2023-07" db="EMBL/GenBank/DDBJ databases">
        <title>Two novel species in the genus Flavivirga.</title>
        <authorList>
            <person name="Kwon K."/>
        </authorList>
    </citation>
    <scope>NUCLEOTIDE SEQUENCE</scope>
    <source>
        <strain evidence="16">KACC 14157</strain>
    </source>
</reference>
<feature type="domain" description="TonB-dependent receptor plug" evidence="15">
    <location>
        <begin position="200"/>
        <end position="326"/>
    </location>
</feature>
<dbReference type="InterPro" id="IPR012910">
    <property type="entry name" value="Plug_dom"/>
</dbReference>
<dbReference type="Gene3D" id="2.170.130.10">
    <property type="entry name" value="TonB-dependent receptor, plug domain"/>
    <property type="match status" value="1"/>
</dbReference>
<keyword evidence="9 11" id="KW-0472">Membrane</keyword>
<dbReference type="SUPFAM" id="SSF49464">
    <property type="entry name" value="Carboxypeptidase regulatory domain-like"/>
    <property type="match status" value="1"/>
</dbReference>
<organism evidence="16 17">
    <name type="scientific">Flavivirga amylovorans</name>
    <dbReference type="NCBI Taxonomy" id="870486"/>
    <lineage>
        <taxon>Bacteria</taxon>
        <taxon>Pseudomonadati</taxon>
        <taxon>Bacteroidota</taxon>
        <taxon>Flavobacteriia</taxon>
        <taxon>Flavobacteriales</taxon>
        <taxon>Flavobacteriaceae</taxon>
        <taxon>Flavivirga</taxon>
    </lineage>
</organism>
<comment type="caution">
    <text evidence="16">The sequence shown here is derived from an EMBL/GenBank/DDBJ whole genome shotgun (WGS) entry which is preliminary data.</text>
</comment>
<dbReference type="PROSITE" id="PS52016">
    <property type="entry name" value="TONB_DEPENDENT_REC_3"/>
    <property type="match status" value="1"/>
</dbReference>
<evidence type="ECO:0000256" key="11">
    <source>
        <dbReference type="PROSITE-ProRule" id="PRU01360"/>
    </source>
</evidence>
<feature type="domain" description="TonB-dependent receptor-like beta-barrel" evidence="14">
    <location>
        <begin position="528"/>
        <end position="1001"/>
    </location>
</feature>
<dbReference type="Pfam" id="PF07715">
    <property type="entry name" value="Plug"/>
    <property type="match status" value="1"/>
</dbReference>
<dbReference type="SUPFAM" id="SSF56935">
    <property type="entry name" value="Porins"/>
    <property type="match status" value="1"/>
</dbReference>
<keyword evidence="5 11" id="KW-0812">Transmembrane</keyword>
<evidence type="ECO:0000256" key="4">
    <source>
        <dbReference type="ARBA" id="ARBA00022496"/>
    </source>
</evidence>
<keyword evidence="8 12" id="KW-0798">TonB box</keyword>
<comment type="similarity">
    <text evidence="11 12">Belongs to the TonB-dependent receptor family.</text>
</comment>
<evidence type="ECO:0000313" key="16">
    <source>
        <dbReference type="EMBL" id="MDO5987066.1"/>
    </source>
</evidence>
<evidence type="ECO:0000259" key="14">
    <source>
        <dbReference type="Pfam" id="PF00593"/>
    </source>
</evidence>
<feature type="compositionally biased region" description="Polar residues" evidence="13">
    <location>
        <begin position="1126"/>
        <end position="1143"/>
    </location>
</feature>
<dbReference type="PANTHER" id="PTHR32552">
    <property type="entry name" value="FERRICHROME IRON RECEPTOR-RELATED"/>
    <property type="match status" value="1"/>
</dbReference>
<dbReference type="Proteomes" id="UP001176891">
    <property type="component" value="Unassembled WGS sequence"/>
</dbReference>
<dbReference type="Pfam" id="PF13715">
    <property type="entry name" value="CarbopepD_reg_2"/>
    <property type="match status" value="1"/>
</dbReference>
<protein>
    <submittedName>
        <fullName evidence="16">SusC/RagA family TonB-linked outer membrane protein</fullName>
    </submittedName>
</protein>
<dbReference type="NCBIfam" id="TIGR04056">
    <property type="entry name" value="OMP_RagA_SusC"/>
    <property type="match status" value="1"/>
</dbReference>
<gene>
    <name evidence="16" type="ORF">Q4Q39_06550</name>
</gene>
<dbReference type="InterPro" id="IPR039426">
    <property type="entry name" value="TonB-dep_rcpt-like"/>
</dbReference>
<evidence type="ECO:0000256" key="10">
    <source>
        <dbReference type="ARBA" id="ARBA00023237"/>
    </source>
</evidence>
<evidence type="ECO:0000256" key="13">
    <source>
        <dbReference type="SAM" id="MobiDB-lite"/>
    </source>
</evidence>
<dbReference type="Gene3D" id="2.40.170.20">
    <property type="entry name" value="TonB-dependent receptor, beta-barrel domain"/>
    <property type="match status" value="1"/>
</dbReference>
<feature type="region of interest" description="Disordered" evidence="13">
    <location>
        <begin position="1124"/>
        <end position="1143"/>
    </location>
</feature>
<evidence type="ECO:0000256" key="8">
    <source>
        <dbReference type="ARBA" id="ARBA00023077"/>
    </source>
</evidence>
<evidence type="ECO:0000256" key="12">
    <source>
        <dbReference type="RuleBase" id="RU003357"/>
    </source>
</evidence>
<sequence length="1160" mass="128266">MKTFLLLFCTTVFSLSPGGMFSQDVKISIDSDKTLTVDEIFELIKSQTNYRFAYKSSTFLNAPKVHLKKGLINAHDLLLKSLSFSNLYYELAPNRTIVLKEKNAKIQEQSIKGIVTDSNALPLSGVTVSIEDTNKGTLTDFDGGYRIVVNAGQTLIFSYLGKKDVKIIIEEETTINVTLEDSNESLEEVVVTALGIKKNKKAAGYSVSSLKSESVEDRAEGDFTRILTGKVSGLNVTSSSGLSGSGTNVVIRGLSSFTGDNQALYIVDGVPYNNDQNQDLFGRGYLNSNETTNRAFDIDPNNIEKIEVLKGLAASTLYGSRGANGVILITTKTSTQDKANKSTVTVSQSSFINAMANIPDYQNQYGQGNNGVFNPNSSLSWGPSFEKDGPLGWGLDPNIDENGTYLHPLSGNPRFPQFQDARLPYQAVGNKNIKNFFRPGYTSITSVNFRGTSSDANTNYNASFSYLDEESFLPTNGVTRLNMNVGGSTKILERLKVTASVNFTITDQSSPNFSFDNNGFRFSNPISNTLSLPRSYDLFAQPFVDPTDNSSTFFLNSARNPRWTLANSFNEQKTNRHNWRFQLDYSLNDNLSLAWRTGRDFYSTEQEEMVNREGPVSRFDGFLRIGNIEGSIWDHLVTLNGNYKLSETIGLDFTLGGNARRDEFKSTTFRTQGQLLLNNFLITNFDRIQGSSAVFDASSFVTLRNTVQNQVGVFGDMTLSYKDYLFINGSIRSDWVSNLISGFNNATYPGVSVSFITTEAFDGLKTDNGLNYLKIRGGYGESTRFPLGYPTDESVIPGSTGGIPIQNISGPKDVSFEPEIIKEIEIGLETRFFNNRGTLDVSLWKRRIEGIQSNDDAIAPSSGAESFFTNLGLAESKGIELDLGFDILKSKHFNWNSRINFTSHEEILIRRDDEQEDFGRSVFRFGDLTSVATNAAIPNESLGAIVGTKVLRNDDGIPIVDGNGNYIRFVDEDGNSRFVLGDAIPDYRMNFINTFKYKNWNLNLLVQHVKGGDIYTPVPASLLGRGLIKDNLSAHGNTLVIDGITQSGEPNTVPISPVSYYLLNRGRDYTEFNIYDASVIRLQELSISYNFPKSFLKKTPFSGINIKAQGNNLWHSAYNIPKGTNFDPNTSGPGNGNNRGLDYSSNASARRYGITLRATF</sequence>
<evidence type="ECO:0000313" key="17">
    <source>
        <dbReference type="Proteomes" id="UP001176891"/>
    </source>
</evidence>
<evidence type="ECO:0000256" key="5">
    <source>
        <dbReference type="ARBA" id="ARBA00022692"/>
    </source>
</evidence>
<dbReference type="InterPro" id="IPR008969">
    <property type="entry name" value="CarboxyPept-like_regulatory"/>
</dbReference>
<dbReference type="InterPro" id="IPR000531">
    <property type="entry name" value="Beta-barrel_TonB"/>
</dbReference>
<keyword evidence="2 11" id="KW-0813">Transport</keyword>
<comment type="subcellular location">
    <subcellularLocation>
        <location evidence="1 11">Cell outer membrane</location>
        <topology evidence="1 11">Multi-pass membrane protein</topology>
    </subcellularLocation>
</comment>
<keyword evidence="7" id="KW-0406">Ion transport</keyword>
<dbReference type="InterPro" id="IPR023997">
    <property type="entry name" value="TonB-dep_OMP_SusC/RagA_CS"/>
</dbReference>
<evidence type="ECO:0000256" key="3">
    <source>
        <dbReference type="ARBA" id="ARBA00022452"/>
    </source>
</evidence>
<evidence type="ECO:0000256" key="1">
    <source>
        <dbReference type="ARBA" id="ARBA00004571"/>
    </source>
</evidence>
<dbReference type="Pfam" id="PF00593">
    <property type="entry name" value="TonB_dep_Rec_b-barrel"/>
    <property type="match status" value="1"/>
</dbReference>
<evidence type="ECO:0000256" key="7">
    <source>
        <dbReference type="ARBA" id="ARBA00023065"/>
    </source>
</evidence>
<evidence type="ECO:0000259" key="15">
    <source>
        <dbReference type="Pfam" id="PF07715"/>
    </source>
</evidence>
<dbReference type="PANTHER" id="PTHR32552:SF81">
    <property type="entry name" value="TONB-DEPENDENT OUTER MEMBRANE RECEPTOR"/>
    <property type="match status" value="1"/>
</dbReference>
<evidence type="ECO:0000256" key="6">
    <source>
        <dbReference type="ARBA" id="ARBA00023004"/>
    </source>
</evidence>
<dbReference type="EMBL" id="JAUOEM010000002">
    <property type="protein sequence ID" value="MDO5987066.1"/>
    <property type="molecule type" value="Genomic_DNA"/>
</dbReference>
<evidence type="ECO:0000256" key="2">
    <source>
        <dbReference type="ARBA" id="ARBA00022448"/>
    </source>
</evidence>
<accession>A0ABT8WZF7</accession>
<dbReference type="Gene3D" id="2.60.40.1120">
    <property type="entry name" value="Carboxypeptidase-like, regulatory domain"/>
    <property type="match status" value="1"/>
</dbReference>
<dbReference type="RefSeq" id="WP_303281609.1">
    <property type="nucleotide sequence ID" value="NZ_BAABCZ010000005.1"/>
</dbReference>
<keyword evidence="3 11" id="KW-1134">Transmembrane beta strand</keyword>
<keyword evidence="10 11" id="KW-0998">Cell outer membrane</keyword>
<dbReference type="InterPro" id="IPR037066">
    <property type="entry name" value="Plug_dom_sf"/>
</dbReference>
<dbReference type="InterPro" id="IPR036942">
    <property type="entry name" value="Beta-barrel_TonB_sf"/>
</dbReference>
<evidence type="ECO:0000256" key="9">
    <source>
        <dbReference type="ARBA" id="ARBA00023136"/>
    </source>
</evidence>
<proteinExistence type="inferred from homology"/>
<dbReference type="InterPro" id="IPR023996">
    <property type="entry name" value="TonB-dep_OMP_SusC/RagA"/>
</dbReference>
<keyword evidence="6" id="KW-0408">Iron</keyword>
<name>A0ABT8WZF7_9FLAO</name>
<dbReference type="NCBIfam" id="TIGR04057">
    <property type="entry name" value="SusC_RagA_signa"/>
    <property type="match status" value="1"/>
</dbReference>